<evidence type="ECO:0000259" key="11">
    <source>
        <dbReference type="PROSITE" id="PS50157"/>
    </source>
</evidence>
<feature type="compositionally biased region" description="Gly residues" evidence="10">
    <location>
        <begin position="237"/>
        <end position="246"/>
    </location>
</feature>
<gene>
    <name evidence="12" type="ORF">KUF71_012030</name>
</gene>
<evidence type="ECO:0000313" key="12">
    <source>
        <dbReference type="EMBL" id="KAK3922573.1"/>
    </source>
</evidence>
<evidence type="ECO:0000256" key="4">
    <source>
        <dbReference type="ARBA" id="ARBA00022695"/>
    </source>
</evidence>
<dbReference type="Pfam" id="PF03175">
    <property type="entry name" value="DNA_pol_B_2"/>
    <property type="match status" value="1"/>
</dbReference>
<reference evidence="12" key="1">
    <citation type="submission" date="2021-07" db="EMBL/GenBank/DDBJ databases">
        <authorList>
            <person name="Catto M.A."/>
            <person name="Jacobson A."/>
            <person name="Kennedy G."/>
            <person name="Labadie P."/>
            <person name="Hunt B.G."/>
            <person name="Srinivasan R."/>
        </authorList>
    </citation>
    <scope>NUCLEOTIDE SEQUENCE</scope>
    <source>
        <strain evidence="12">PL_HMW_Pooled</strain>
        <tissue evidence="12">Head</tissue>
    </source>
</reference>
<comment type="caution">
    <text evidence="12">The sequence shown here is derived from an EMBL/GenBank/DDBJ whole genome shotgun (WGS) entry which is preliminary data.</text>
</comment>
<dbReference type="GO" id="GO:0003677">
    <property type="term" value="F:DNA binding"/>
    <property type="evidence" value="ECO:0007669"/>
    <property type="project" value="UniProtKB-KW"/>
</dbReference>
<keyword evidence="7" id="KW-0238">DNA-binding</keyword>
<feature type="region of interest" description="Disordered" evidence="10">
    <location>
        <begin position="10"/>
        <end position="49"/>
    </location>
</feature>
<dbReference type="Gene3D" id="3.30.160.60">
    <property type="entry name" value="Classic Zinc Finger"/>
    <property type="match status" value="2"/>
</dbReference>
<organism evidence="12 13">
    <name type="scientific">Frankliniella fusca</name>
    <dbReference type="NCBI Taxonomy" id="407009"/>
    <lineage>
        <taxon>Eukaryota</taxon>
        <taxon>Metazoa</taxon>
        <taxon>Ecdysozoa</taxon>
        <taxon>Arthropoda</taxon>
        <taxon>Hexapoda</taxon>
        <taxon>Insecta</taxon>
        <taxon>Pterygota</taxon>
        <taxon>Neoptera</taxon>
        <taxon>Paraneoptera</taxon>
        <taxon>Thysanoptera</taxon>
        <taxon>Terebrantia</taxon>
        <taxon>Thripoidea</taxon>
        <taxon>Thripidae</taxon>
        <taxon>Frankliniella</taxon>
    </lineage>
</organism>
<dbReference type="EC" id="2.7.7.7" evidence="2"/>
<dbReference type="SUPFAM" id="SSF56672">
    <property type="entry name" value="DNA/RNA polymerases"/>
    <property type="match status" value="1"/>
</dbReference>
<comment type="similarity">
    <text evidence="1">Belongs to the DNA polymerase type-B family.</text>
</comment>
<evidence type="ECO:0000313" key="13">
    <source>
        <dbReference type="Proteomes" id="UP001219518"/>
    </source>
</evidence>
<dbReference type="Proteomes" id="UP001219518">
    <property type="component" value="Unassembled WGS sequence"/>
</dbReference>
<proteinExistence type="inferred from homology"/>
<evidence type="ECO:0000256" key="2">
    <source>
        <dbReference type="ARBA" id="ARBA00012417"/>
    </source>
</evidence>
<dbReference type="SMART" id="SM00355">
    <property type="entry name" value="ZnF_C2H2"/>
    <property type="match status" value="5"/>
</dbReference>
<dbReference type="PROSITE" id="PS50157">
    <property type="entry name" value="ZINC_FINGER_C2H2_2"/>
    <property type="match status" value="1"/>
</dbReference>
<evidence type="ECO:0000256" key="7">
    <source>
        <dbReference type="ARBA" id="ARBA00023125"/>
    </source>
</evidence>
<dbReference type="PANTHER" id="PTHR31511:SF12">
    <property type="entry name" value="RHO TERMINATION FACTOR N-TERMINAL DOMAIN-CONTAINING PROTEIN"/>
    <property type="match status" value="1"/>
</dbReference>
<evidence type="ECO:0000256" key="1">
    <source>
        <dbReference type="ARBA" id="ARBA00005755"/>
    </source>
</evidence>
<keyword evidence="3" id="KW-0808">Transferase</keyword>
<comment type="catalytic activity">
    <reaction evidence="8">
        <text>DNA(n) + a 2'-deoxyribonucleoside 5'-triphosphate = DNA(n+1) + diphosphate</text>
        <dbReference type="Rhea" id="RHEA:22508"/>
        <dbReference type="Rhea" id="RHEA-COMP:17339"/>
        <dbReference type="Rhea" id="RHEA-COMP:17340"/>
        <dbReference type="ChEBI" id="CHEBI:33019"/>
        <dbReference type="ChEBI" id="CHEBI:61560"/>
        <dbReference type="ChEBI" id="CHEBI:173112"/>
        <dbReference type="EC" id="2.7.7.7"/>
    </reaction>
</comment>
<feature type="compositionally biased region" description="Low complexity" evidence="10">
    <location>
        <begin position="249"/>
        <end position="266"/>
    </location>
</feature>
<dbReference type="GO" id="GO:0008270">
    <property type="term" value="F:zinc ion binding"/>
    <property type="evidence" value="ECO:0007669"/>
    <property type="project" value="UniProtKB-KW"/>
</dbReference>
<keyword evidence="4" id="KW-0548">Nucleotidyltransferase</keyword>
<evidence type="ECO:0000256" key="5">
    <source>
        <dbReference type="ARBA" id="ARBA00022705"/>
    </source>
</evidence>
<evidence type="ECO:0000256" key="3">
    <source>
        <dbReference type="ARBA" id="ARBA00022679"/>
    </source>
</evidence>
<keyword evidence="9" id="KW-0862">Zinc</keyword>
<keyword evidence="13" id="KW-1185">Reference proteome</keyword>
<evidence type="ECO:0000256" key="10">
    <source>
        <dbReference type="SAM" id="MobiDB-lite"/>
    </source>
</evidence>
<dbReference type="InterPro" id="IPR004868">
    <property type="entry name" value="DNA-dir_DNA_pol_B_mt/vir"/>
</dbReference>
<dbReference type="InterPro" id="IPR013087">
    <property type="entry name" value="Znf_C2H2_type"/>
</dbReference>
<dbReference type="GO" id="GO:0006260">
    <property type="term" value="P:DNA replication"/>
    <property type="evidence" value="ECO:0007669"/>
    <property type="project" value="UniProtKB-KW"/>
</dbReference>
<dbReference type="InterPro" id="IPR036236">
    <property type="entry name" value="Znf_C2H2_sf"/>
</dbReference>
<dbReference type="GO" id="GO:0000166">
    <property type="term" value="F:nucleotide binding"/>
    <property type="evidence" value="ECO:0007669"/>
    <property type="project" value="InterPro"/>
</dbReference>
<feature type="region of interest" description="Disordered" evidence="10">
    <location>
        <begin position="223"/>
        <end position="266"/>
    </location>
</feature>
<sequence>MDVPQVLQHCGAGARAPPQSPRGVLADSQKNHGPSLFHRGEERQAPRGAVSVSGLIRSHVFDRPGKLARHCASHAKVSYRCEVCGKEISNKANYKRHLEIHENKIKCDVCDLTFSKGVLLRRHLAKVHGPSFKDRRLKCPKCKYLTKSRRRLYTHVAKIHGVNRLCDYCLAGFRTARSLKLHSKVCLLKNDKLKFGCCICFRRFSTLTEKNRHLQICRRHALGRGGRRRDTSPGTQAGRGGAGGDPARGEGPAGAAPEGAAGAGRENAVVRGSWDEPTFSLRGAAQIVRYHPNDGERDLGMSLIMNKRELTEKLRSEVQLARGIKWSISASVEVSREKAQNGEPVIESETKTLVSATRELLRESGAEGSQLEESFLDLLNNAETLKMEGSNWMVTNIFYYEFNFALYKPLTGGSYLKTPEWLARKGTILNVKTKNNNQCFRLSILAALHPALRRASDPKTYTPNYNSLNFENIQSENMQIKDLPKFCNLNQDFSLSVIGVEKKDLFPLFCSKERKAVHITLLLLIKGTKRHFVLCRSLDTLLYSQNRHRGRKHFCCFCFNPHATLDARVSHERDCKAHSAQRIKYPKEGSYMEFGLRHVKCMAPVQFTIFYDFETLAHPVFVDRTGGAAGRTIKSSEHRPYSYALLAVDFKGAPVDQPVVYACGNERQLVRHFLDSLFKLEELCFSKRLNYPLRASAQQTEEYIRQRATDPSLVKVRDHNPLIQVDNLIGAACSRCNLARRAAHFIPCVAANSSKFDMHLILKFASSHKKFKKCNIHILPRNLEVYRVLSLRINPEQQREIRFIDSTNHYNASLADLAKSLREEDMGLLHILFPEKRKRDLLMQKAHFCYEFCTSFDKIVNQTTLPPIDAFYNRLRERGLTPEEYSEARAVWDAFECQNLLQYSNLYNLLDVLLLASFWMRYRDVTAARFSYEVAHFCSAPGLAMACALKYTRCRVQLLSDSTMSLLFERSIRGGQSYAALRYASANVKGQPSYDPDEPERHIRYFDVNALYSLCLSQDLPQGGFAWLTGEDCENTDLVALHASGRGALLEVDLQYGINMGEDSIHSDWPLAPTHMCPQETWYSEYQARIAHDSGLPGSNKVKKLMSFVGPRKNYVLHSDLLLFYLEKGMRVTKYHRGIVYRKSPWLRPFIQFVMNERRNAAHEFESNYLKLICNAVYGYLNRQPRRDRLVKLCQKRQEFLKLSRLPTYKGFRIFSKRLSAVETLKKTVLLSQPISAASCVLDLSKLYMTSLYWELKSHFISQPGKDCELIGTDTDSAIVLLTTDALEEDLRHLSYIFDFSSLPKWHSLYDSSRARAPGFLKVELGSCEILEAVFLKSKCYALRYVPLMQDPQSGAATPPKGKTTLCLDIIRNRDSLFEREFSHFVWCCPEGSIVPQDIERHIPKFEVVFGVPDCSSLPHDSLVVLDDLQSSWNQSTSLLFTTFASANRKRRRALADTLSKRETLGLCELFLNGVANTSRVKLSEECVNHCKKQKSAIHQLGRLLGKDSIVGDKLKSEKDQALRLSEIDSRQVGPTAAYSVYRVAQDKLLQHQAQQRVTPLT</sequence>
<name>A0AAE1HJX3_9NEOP</name>
<keyword evidence="9" id="KW-0863">Zinc-finger</keyword>
<keyword evidence="9" id="KW-0479">Metal-binding</keyword>
<evidence type="ECO:0000256" key="8">
    <source>
        <dbReference type="ARBA" id="ARBA00049244"/>
    </source>
</evidence>
<dbReference type="PROSITE" id="PS00028">
    <property type="entry name" value="ZINC_FINGER_C2H2_1"/>
    <property type="match status" value="2"/>
</dbReference>
<dbReference type="SUPFAM" id="SSF57667">
    <property type="entry name" value="beta-beta-alpha zinc fingers"/>
    <property type="match status" value="1"/>
</dbReference>
<keyword evidence="5" id="KW-0235">DNA replication</keyword>
<feature type="domain" description="C2H2-type" evidence="11">
    <location>
        <begin position="79"/>
        <end position="106"/>
    </location>
</feature>
<dbReference type="PANTHER" id="PTHR31511">
    <property type="entry name" value="PROTEIN CBG23764"/>
    <property type="match status" value="1"/>
</dbReference>
<accession>A0AAE1HJX3</accession>
<reference evidence="12" key="2">
    <citation type="journal article" date="2023" name="BMC Genomics">
        <title>Pest status, molecular evolution, and epigenetic factors derived from the genome assembly of Frankliniella fusca, a thysanopteran phytovirus vector.</title>
        <authorList>
            <person name="Catto M.A."/>
            <person name="Labadie P.E."/>
            <person name="Jacobson A.L."/>
            <person name="Kennedy G.G."/>
            <person name="Srinivasan R."/>
            <person name="Hunt B.G."/>
        </authorList>
    </citation>
    <scope>NUCLEOTIDE SEQUENCE</scope>
    <source>
        <strain evidence="12">PL_HMW_Pooled</strain>
    </source>
</reference>
<feature type="non-terminal residue" evidence="12">
    <location>
        <position position="1562"/>
    </location>
</feature>
<keyword evidence="6" id="KW-0239">DNA-directed DNA polymerase</keyword>
<evidence type="ECO:0000256" key="6">
    <source>
        <dbReference type="ARBA" id="ARBA00022932"/>
    </source>
</evidence>
<protein>
    <recommendedName>
        <fullName evidence="2">DNA-directed DNA polymerase</fullName>
        <ecNumber evidence="2">2.7.7.7</ecNumber>
    </recommendedName>
</protein>
<dbReference type="InterPro" id="IPR043502">
    <property type="entry name" value="DNA/RNA_pol_sf"/>
</dbReference>
<evidence type="ECO:0000256" key="9">
    <source>
        <dbReference type="PROSITE-ProRule" id="PRU00042"/>
    </source>
</evidence>
<dbReference type="EMBL" id="JAHWGI010001097">
    <property type="protein sequence ID" value="KAK3922573.1"/>
    <property type="molecule type" value="Genomic_DNA"/>
</dbReference>
<dbReference type="GO" id="GO:0003887">
    <property type="term" value="F:DNA-directed DNA polymerase activity"/>
    <property type="evidence" value="ECO:0007669"/>
    <property type="project" value="UniProtKB-KW"/>
</dbReference>